<dbReference type="GO" id="GO:0000820">
    <property type="term" value="P:regulation of glutamine family amino acid metabolic process"/>
    <property type="evidence" value="ECO:0007669"/>
    <property type="project" value="TreeGrafter"/>
</dbReference>
<keyword evidence="4" id="KW-0067">ATP-binding</keyword>
<dbReference type="NCBIfam" id="NF008292">
    <property type="entry name" value="PRK11072.1"/>
    <property type="match status" value="1"/>
</dbReference>
<reference evidence="9" key="1">
    <citation type="submission" date="2016-10" db="EMBL/GenBank/DDBJ databases">
        <title>Sequence of Gallionella enrichment culture.</title>
        <authorList>
            <person name="Poehlein A."/>
            <person name="Muehling M."/>
            <person name="Daniel R."/>
        </authorList>
    </citation>
    <scope>NUCLEOTIDE SEQUENCE</scope>
</reference>
<dbReference type="Gene3D" id="3.30.460.10">
    <property type="entry name" value="Beta Polymerase, domain 2"/>
    <property type="match status" value="2"/>
</dbReference>
<evidence type="ECO:0000256" key="3">
    <source>
        <dbReference type="ARBA" id="ARBA00022741"/>
    </source>
</evidence>
<organism evidence="9">
    <name type="scientific">mine drainage metagenome</name>
    <dbReference type="NCBI Taxonomy" id="410659"/>
    <lineage>
        <taxon>unclassified sequences</taxon>
        <taxon>metagenomes</taxon>
        <taxon>ecological metagenomes</taxon>
    </lineage>
</organism>
<keyword evidence="9" id="KW-0436">Ligase</keyword>
<dbReference type="FunFam" id="1.20.120.330:FF:000005">
    <property type="entry name" value="Bifunctional glutamine synthetase adenylyltransferase/adenylyl-removing enzyme"/>
    <property type="match status" value="1"/>
</dbReference>
<keyword evidence="2 9" id="KW-0548">Nucleotidyltransferase</keyword>
<dbReference type="GO" id="GO:0016874">
    <property type="term" value="F:ligase activity"/>
    <property type="evidence" value="ECO:0007669"/>
    <property type="project" value="UniProtKB-KW"/>
</dbReference>
<sequence length="900" mass="102078">MNTENPCFTTDFDQMVRHAGYCSRYLARLLDAEPHLLTWLRENHLTPGDNRMMQIWSDSLPAGNEEQLASALRSLRKRVMLHVLTRDLNGLSDLGEVMRSMTALAELAVRRAQELTMRAMVEQFGQPLGAESGTPQELLVIGMGKLGGGELNVSSDIDLIFVYPEDGETNGSRTLSNHEFFNRLGRKIIALVNDLTADGYVFRVDMRLRPYGESGPLTMSFAALEEYLVAQGREWERYAWIKARVISPENSAHIGVLEKLAQPFVFRKYLDFGAFDSMRKLHAQIRAEVARRDRYHNIKLGPGGIREIEFIAQVFQLIRGGRDAALRIRPTRQVLQRLALDGELGADTVKRLDESYVFLRNLEHRLQYLDDQQTQELPEDAEQQKIISTAMGYADYAALTAALDPLRDFVSRQFDTVFGSKQESNGCTWWRDDSTVEEIAAALAALGYRESISLAENLLQFRKGSRYQLLPEISRERLDALLPRLAALCPATSSGDTALRRILVLLEAIARRAAYLAFLTEYPQVLPRLVRLLSASAWAGDYLTQHPILLDELLDTRELYVAPDWAALDDQLSALLAAQAGDAEREMDALRQFQQAQTFHLLAMDLQGLLPLEKLSDHLSDLADLLLRHVLGLCWRDARKKHREEPRFAVIAYGKLGGRELGYASDLDLVFLYDDEHPDAGEIYARLAQRINTMLSSYTSSGRLYEVDLRLRPNGESGLLVSPIAAFEEYQLRHAWVWEHQALTRARFCAGNKAVGAQFERVRIDVLRAPREISGLRREVVEMRRKMHDGHPNRTDLFDIKQDSGGMVDIEFMVQFLVLAHSSAHPELTANSGNLALLETAAKLELIDGEISNKVRELYRELRRIQHQMRLNNLTPCRIEQGRLDTTPVSMLWKSLLENT</sequence>
<dbReference type="CDD" id="cd05401">
    <property type="entry name" value="NT_GlnE_GlnD_like"/>
    <property type="match status" value="2"/>
</dbReference>
<dbReference type="InterPro" id="IPR013546">
    <property type="entry name" value="PII_UdlTrfase/GS_AdlTrfase"/>
</dbReference>
<evidence type="ECO:0000259" key="7">
    <source>
        <dbReference type="Pfam" id="PF03710"/>
    </source>
</evidence>
<name>A0A1J5RL87_9ZZZZ</name>
<dbReference type="InterPro" id="IPR023057">
    <property type="entry name" value="GlnE"/>
</dbReference>
<feature type="domain" description="Glutamate-ammonia ligase adenylyltransferase repeated" evidence="7">
    <location>
        <begin position="22"/>
        <end position="253"/>
    </location>
</feature>
<dbReference type="GO" id="GO:0005524">
    <property type="term" value="F:ATP binding"/>
    <property type="evidence" value="ECO:0007669"/>
    <property type="project" value="UniProtKB-KW"/>
</dbReference>
<gene>
    <name evidence="9" type="primary">glnE_5</name>
    <name evidence="9" type="ORF">GALL_215300</name>
</gene>
<dbReference type="HAMAP" id="MF_00802">
    <property type="entry name" value="GlnE"/>
    <property type="match status" value="1"/>
</dbReference>
<feature type="domain" description="PII-uridylyltransferase/Glutamine-synthetase adenylyltransferase" evidence="8">
    <location>
        <begin position="784"/>
        <end position="872"/>
    </location>
</feature>
<keyword evidence="6" id="KW-0511">Multifunctional enzyme</keyword>
<keyword evidence="5" id="KW-0460">Magnesium</keyword>
<keyword evidence="3" id="KW-0547">Nucleotide-binding</keyword>
<dbReference type="GO" id="GO:0008882">
    <property type="term" value="F:[glutamate-ammonia-ligase] adenylyltransferase activity"/>
    <property type="evidence" value="ECO:0007669"/>
    <property type="project" value="UniProtKB-EC"/>
</dbReference>
<dbReference type="AlphaFoldDB" id="A0A1J5RL87"/>
<protein>
    <submittedName>
        <fullName evidence="9">Glutamate-ammonia-ligase adenylyltransferase</fullName>
        <ecNumber evidence="9">2.7.7.42</ecNumber>
    </submittedName>
</protein>
<dbReference type="PANTHER" id="PTHR30621:SF0">
    <property type="entry name" value="BIFUNCTIONAL GLUTAMINE SYNTHETASE ADENYLYLTRANSFERASE_ADENYLYL-REMOVING ENZYME"/>
    <property type="match status" value="1"/>
</dbReference>
<dbReference type="SUPFAM" id="SSF81593">
    <property type="entry name" value="Nucleotidyltransferase substrate binding subunit/domain"/>
    <property type="match status" value="2"/>
</dbReference>
<dbReference type="EMBL" id="MLJW01000148">
    <property type="protein sequence ID" value="OIQ96489.1"/>
    <property type="molecule type" value="Genomic_DNA"/>
</dbReference>
<dbReference type="Pfam" id="PF08335">
    <property type="entry name" value="GlnD_UR_UTase"/>
    <property type="match status" value="2"/>
</dbReference>
<evidence type="ECO:0000256" key="2">
    <source>
        <dbReference type="ARBA" id="ARBA00022695"/>
    </source>
</evidence>
<dbReference type="EC" id="2.7.7.42" evidence="9"/>
<dbReference type="Pfam" id="PF03710">
    <property type="entry name" value="GlnE"/>
    <property type="match status" value="2"/>
</dbReference>
<keyword evidence="1 9" id="KW-0808">Transferase</keyword>
<dbReference type="InterPro" id="IPR043519">
    <property type="entry name" value="NT_sf"/>
</dbReference>
<dbReference type="Gene3D" id="1.20.120.330">
    <property type="entry name" value="Nucleotidyltransferases domain 2"/>
    <property type="match status" value="2"/>
</dbReference>
<dbReference type="InterPro" id="IPR005190">
    <property type="entry name" value="GlnE_rpt_dom"/>
</dbReference>
<accession>A0A1J5RL87</accession>
<comment type="caution">
    <text evidence="9">The sequence shown here is derived from an EMBL/GenBank/DDBJ whole genome shotgun (WGS) entry which is preliminary data.</text>
</comment>
<dbReference type="FunFam" id="3.30.460.10:FF:000009">
    <property type="entry name" value="Bifunctional glutamine synthetase adenylyltransferase/adenylyl-removing enzyme"/>
    <property type="match status" value="1"/>
</dbReference>
<dbReference type="Gene3D" id="1.20.120.1510">
    <property type="match status" value="1"/>
</dbReference>
<dbReference type="PANTHER" id="PTHR30621">
    <property type="entry name" value="GLUTAMINE SYNTHETASE ADENYLYLTRANSFERASE"/>
    <property type="match status" value="1"/>
</dbReference>
<dbReference type="SUPFAM" id="SSF81301">
    <property type="entry name" value="Nucleotidyltransferase"/>
    <property type="match status" value="2"/>
</dbReference>
<evidence type="ECO:0000256" key="4">
    <source>
        <dbReference type="ARBA" id="ARBA00022840"/>
    </source>
</evidence>
<evidence type="ECO:0000256" key="6">
    <source>
        <dbReference type="ARBA" id="ARBA00023268"/>
    </source>
</evidence>
<evidence type="ECO:0000256" key="1">
    <source>
        <dbReference type="ARBA" id="ARBA00022679"/>
    </source>
</evidence>
<feature type="domain" description="PII-uridylyltransferase/Glutamine-synthetase adenylyltransferase" evidence="8">
    <location>
        <begin position="279"/>
        <end position="418"/>
    </location>
</feature>
<proteinExistence type="inferred from homology"/>
<dbReference type="GO" id="GO:0005829">
    <property type="term" value="C:cytosol"/>
    <property type="evidence" value="ECO:0007669"/>
    <property type="project" value="TreeGrafter"/>
</dbReference>
<feature type="domain" description="Glutamate-ammonia ligase adenylyltransferase repeated" evidence="7">
    <location>
        <begin position="528"/>
        <end position="761"/>
    </location>
</feature>
<evidence type="ECO:0000259" key="8">
    <source>
        <dbReference type="Pfam" id="PF08335"/>
    </source>
</evidence>
<evidence type="ECO:0000313" key="9">
    <source>
        <dbReference type="EMBL" id="OIQ96489.1"/>
    </source>
</evidence>
<evidence type="ECO:0000256" key="5">
    <source>
        <dbReference type="ARBA" id="ARBA00022842"/>
    </source>
</evidence>